<dbReference type="SUPFAM" id="SSF56112">
    <property type="entry name" value="Protein kinase-like (PK-like)"/>
    <property type="match status" value="1"/>
</dbReference>
<evidence type="ECO:0000313" key="4">
    <source>
        <dbReference type="EMBL" id="CAL5219471.1"/>
    </source>
</evidence>
<dbReference type="InterPro" id="IPR045307">
    <property type="entry name" value="ADCK1_dom"/>
</dbReference>
<keyword evidence="5" id="KW-1185">Reference proteome</keyword>
<protein>
    <submittedName>
        <fullName evidence="4">G1306 protein</fullName>
    </submittedName>
</protein>
<dbReference type="EMBL" id="CAXHTA020000002">
    <property type="protein sequence ID" value="CAL5219471.1"/>
    <property type="molecule type" value="Genomic_DNA"/>
</dbReference>
<dbReference type="InterPro" id="IPR011009">
    <property type="entry name" value="Kinase-like_dom_sf"/>
</dbReference>
<evidence type="ECO:0000256" key="1">
    <source>
        <dbReference type="ARBA" id="ARBA00009670"/>
    </source>
</evidence>
<reference evidence="4 5" key="1">
    <citation type="submission" date="2024-06" db="EMBL/GenBank/DDBJ databases">
        <authorList>
            <person name="Kraege A."/>
            <person name="Thomma B."/>
        </authorList>
    </citation>
    <scope>NUCLEOTIDE SEQUENCE [LARGE SCALE GENOMIC DNA]</scope>
</reference>
<evidence type="ECO:0000256" key="2">
    <source>
        <dbReference type="SAM" id="Phobius"/>
    </source>
</evidence>
<dbReference type="InterPro" id="IPR051130">
    <property type="entry name" value="Mito_struct-func_regulator"/>
</dbReference>
<proteinExistence type="inferred from homology"/>
<organism evidence="4 5">
    <name type="scientific">Coccomyxa viridis</name>
    <dbReference type="NCBI Taxonomy" id="1274662"/>
    <lineage>
        <taxon>Eukaryota</taxon>
        <taxon>Viridiplantae</taxon>
        <taxon>Chlorophyta</taxon>
        <taxon>core chlorophytes</taxon>
        <taxon>Trebouxiophyceae</taxon>
        <taxon>Trebouxiophyceae incertae sedis</taxon>
        <taxon>Coccomyxaceae</taxon>
        <taxon>Coccomyxa</taxon>
    </lineage>
</organism>
<sequence length="554" mass="61310">MQAQVAAGDRGALRSASRSRRLLRRIPLFAGAAIAGSGLTLLVACDFDRVRTAAVVASVPRTAWAVSWGMRTGLAYARCMAAHTDHSTEAYQADLSLLHKASARRLRQLCQSNAGIYIKAAQLMSTAQAIPQEYRKRLEVLQDRAEPRDFEEVQLAVLQQLGAPIEELFAEFEPEARAAASLAQVHKARLFDGREVAVKVQYVGLETAVTADFTTLTILANAAAKWFPNSLDFGWILQELKQNLAKELDFRLEARNAERLSSCMAGLRRVAIPKPVPQLSGERIITMEWMDGCKLTDLEGLRDQHLHSRDVAIELLQAFAKMTFVDGFVHGDPHAGNIMVRPHPEPQSFWYRWFGGGWQEPQLVLLDHGLIVEIPDTLRQQYCQLWCSFILNDQVAAKAIATSIAGEKGGELIPKLVRPGALKNEDQRRALRDQAGVKSLGDLGRLLEGLPRPFVDFLKVQAIIRGAATKLGSSLHDRLRINATYAQKGMSIAQFPGERLGYEGSMQSRAQRLRITISIAALRSIWWLGSTAICLWHNVTSVLLGTDAYALHPA</sequence>
<name>A0ABP1FKM8_9CHLO</name>
<feature type="transmembrane region" description="Helical" evidence="2">
    <location>
        <begin position="26"/>
        <end position="44"/>
    </location>
</feature>
<dbReference type="Proteomes" id="UP001497392">
    <property type="component" value="Unassembled WGS sequence"/>
</dbReference>
<keyword evidence="2" id="KW-0472">Membrane</keyword>
<dbReference type="Pfam" id="PF03109">
    <property type="entry name" value="ABC1"/>
    <property type="match status" value="1"/>
</dbReference>
<keyword evidence="2" id="KW-0812">Transmembrane</keyword>
<feature type="domain" description="ABC1 atypical kinase-like" evidence="3">
    <location>
        <begin position="141"/>
        <end position="397"/>
    </location>
</feature>
<accession>A0ABP1FKM8</accession>
<evidence type="ECO:0000259" key="3">
    <source>
        <dbReference type="Pfam" id="PF03109"/>
    </source>
</evidence>
<gene>
    <name evidence="4" type="primary">g1306</name>
    <name evidence="4" type="ORF">VP750_LOCUS1130</name>
</gene>
<keyword evidence="2" id="KW-1133">Transmembrane helix</keyword>
<dbReference type="PANTHER" id="PTHR43173:SF28">
    <property type="entry name" value="AARF DOMAIN CONTAINING KINASE 5"/>
    <property type="match status" value="1"/>
</dbReference>
<evidence type="ECO:0000313" key="5">
    <source>
        <dbReference type="Proteomes" id="UP001497392"/>
    </source>
</evidence>
<dbReference type="PANTHER" id="PTHR43173">
    <property type="entry name" value="ABC1 FAMILY PROTEIN"/>
    <property type="match status" value="1"/>
</dbReference>
<comment type="similarity">
    <text evidence="1">Belongs to the protein kinase superfamily. ADCK protein kinase family.</text>
</comment>
<dbReference type="CDD" id="cd13969">
    <property type="entry name" value="ADCK1-like"/>
    <property type="match status" value="1"/>
</dbReference>
<comment type="caution">
    <text evidence="4">The sequence shown here is derived from an EMBL/GenBank/DDBJ whole genome shotgun (WGS) entry which is preliminary data.</text>
</comment>
<dbReference type="InterPro" id="IPR004147">
    <property type="entry name" value="ABC1_dom"/>
</dbReference>